<reference evidence="1 2" key="1">
    <citation type="submission" date="2023-10" db="EMBL/GenBank/DDBJ databases">
        <title>Novel methanotroph of the genus Methylocapsa from a subarctic wetland.</title>
        <authorList>
            <person name="Belova S.E."/>
            <person name="Oshkin I.Y."/>
            <person name="Miroshnikov K."/>
            <person name="Dedysh S.N."/>
        </authorList>
    </citation>
    <scope>NUCLEOTIDE SEQUENCE [LARGE SCALE GENOMIC DNA]</scope>
    <source>
        <strain evidence="1 2">RX1</strain>
    </source>
</reference>
<dbReference type="Proteomes" id="UP001626536">
    <property type="component" value="Chromosome"/>
</dbReference>
<sequence length="254" mass="28735">MFANVVEIRATFHEIGQAIRAGKLGVEPHRYPYALGLAHGVCQAIHCGYDSLVAVELGVAHGNGLMNLCRAAAYFRERFRFSIDVYGFDNAAGLPEPQGYKDHPEIWSKGDFARPDHEGVRVGLPEFGHLIIGDVGETVRAFEQTLGDRHLAFVSVDLDYYSSTKRAMPLFQFAPERYIPALPVYFDDVRGLISMNPWCGEELAISEFNAENEMRKIARKDYGVHPQFYICHVLDHPIRQGTIKPKFSFEIWPF</sequence>
<proteinExistence type="predicted"/>
<organism evidence="1 2">
    <name type="scientific">Methylocapsa polymorpha</name>
    <dbReference type="NCBI Taxonomy" id="3080828"/>
    <lineage>
        <taxon>Bacteria</taxon>
        <taxon>Pseudomonadati</taxon>
        <taxon>Pseudomonadota</taxon>
        <taxon>Alphaproteobacteria</taxon>
        <taxon>Hyphomicrobiales</taxon>
        <taxon>Beijerinckiaceae</taxon>
        <taxon>Methylocapsa</taxon>
    </lineage>
</organism>
<dbReference type="Gene3D" id="3.40.50.150">
    <property type="entry name" value="Vaccinia Virus protein VP39"/>
    <property type="match status" value="1"/>
</dbReference>
<evidence type="ECO:0000313" key="2">
    <source>
        <dbReference type="Proteomes" id="UP001626536"/>
    </source>
</evidence>
<evidence type="ECO:0000313" key="1">
    <source>
        <dbReference type="EMBL" id="WOJ89515.1"/>
    </source>
</evidence>
<gene>
    <name evidence="1" type="ORF">RZS28_17275</name>
</gene>
<dbReference type="InterPro" id="IPR029063">
    <property type="entry name" value="SAM-dependent_MTases_sf"/>
</dbReference>
<dbReference type="RefSeq" id="WP_407338963.1">
    <property type="nucleotide sequence ID" value="NZ_CP136862.1"/>
</dbReference>
<name>A0ABZ0HRH2_9HYPH</name>
<keyword evidence="2" id="KW-1185">Reference proteome</keyword>
<evidence type="ECO:0008006" key="3">
    <source>
        <dbReference type="Google" id="ProtNLM"/>
    </source>
</evidence>
<accession>A0ABZ0HRH2</accession>
<protein>
    <recommendedName>
        <fullName evidence="3">Class I SAM-dependent methyltransferase</fullName>
    </recommendedName>
</protein>
<dbReference type="EMBL" id="CP136862">
    <property type="protein sequence ID" value="WOJ89515.1"/>
    <property type="molecule type" value="Genomic_DNA"/>
</dbReference>